<dbReference type="GO" id="GO:0016887">
    <property type="term" value="F:ATP hydrolysis activity"/>
    <property type="evidence" value="ECO:0007669"/>
    <property type="project" value="InterPro"/>
</dbReference>
<dbReference type="EMBL" id="CP049056">
    <property type="protein sequence ID" value="QIE56838.1"/>
    <property type="molecule type" value="Genomic_DNA"/>
</dbReference>
<accession>A0A7L5C139</accession>
<dbReference type="InterPro" id="IPR003439">
    <property type="entry name" value="ABC_transporter-like_ATP-bd"/>
</dbReference>
<evidence type="ECO:0000313" key="9">
    <source>
        <dbReference type="EMBL" id="QIE56838.1"/>
    </source>
</evidence>
<dbReference type="KEGG" id="hdh:G5B40_16170"/>
<dbReference type="PROSITE" id="PS00211">
    <property type="entry name" value="ABC_TRANSPORTER_1"/>
    <property type="match status" value="1"/>
</dbReference>
<dbReference type="InterPro" id="IPR050093">
    <property type="entry name" value="ABC_SmlMolc_Importer"/>
</dbReference>
<dbReference type="RefSeq" id="WP_165100657.1">
    <property type="nucleotide sequence ID" value="NZ_CP049056.1"/>
</dbReference>
<dbReference type="SMART" id="SM00382">
    <property type="entry name" value="AAA"/>
    <property type="match status" value="1"/>
</dbReference>
<name>A0A7L5C139_9RHOB</name>
<evidence type="ECO:0000256" key="6">
    <source>
        <dbReference type="ARBA" id="ARBA00022967"/>
    </source>
</evidence>
<keyword evidence="1" id="KW-0813">Transport</keyword>
<dbReference type="Proteomes" id="UP000503336">
    <property type="component" value="Chromosome"/>
</dbReference>
<evidence type="ECO:0000256" key="5">
    <source>
        <dbReference type="ARBA" id="ARBA00022840"/>
    </source>
</evidence>
<proteinExistence type="predicted"/>
<keyword evidence="10" id="KW-1185">Reference proteome</keyword>
<evidence type="ECO:0000313" key="10">
    <source>
        <dbReference type="Proteomes" id="UP000503336"/>
    </source>
</evidence>
<evidence type="ECO:0000259" key="8">
    <source>
        <dbReference type="PROSITE" id="PS50893"/>
    </source>
</evidence>
<dbReference type="Gene3D" id="3.40.50.300">
    <property type="entry name" value="P-loop containing nucleotide triphosphate hydrolases"/>
    <property type="match status" value="1"/>
</dbReference>
<dbReference type="PROSITE" id="PS50893">
    <property type="entry name" value="ABC_TRANSPORTER_2"/>
    <property type="match status" value="1"/>
</dbReference>
<dbReference type="AlphaFoldDB" id="A0A7L5C139"/>
<evidence type="ECO:0000256" key="1">
    <source>
        <dbReference type="ARBA" id="ARBA00022448"/>
    </source>
</evidence>
<keyword evidence="6" id="KW-1278">Translocase</keyword>
<dbReference type="PANTHER" id="PTHR42781">
    <property type="entry name" value="SPERMIDINE/PUTRESCINE IMPORT ATP-BINDING PROTEIN POTA"/>
    <property type="match status" value="1"/>
</dbReference>
<reference evidence="9 10" key="1">
    <citation type="submission" date="2020-02" db="EMBL/GenBank/DDBJ databases">
        <title>complete genome sequence of Rhodobacteraceae bacterium.</title>
        <authorList>
            <person name="Park J."/>
            <person name="Kim Y.-S."/>
            <person name="Kim K.-H."/>
        </authorList>
    </citation>
    <scope>NUCLEOTIDE SEQUENCE [LARGE SCALE GENOMIC DNA]</scope>
    <source>
        <strain evidence="9 10">RR4-56</strain>
    </source>
</reference>
<dbReference type="Pfam" id="PF00005">
    <property type="entry name" value="ABC_tran"/>
    <property type="match status" value="1"/>
</dbReference>
<dbReference type="GO" id="GO:0005524">
    <property type="term" value="F:ATP binding"/>
    <property type="evidence" value="ECO:0007669"/>
    <property type="project" value="UniProtKB-KW"/>
</dbReference>
<evidence type="ECO:0000256" key="7">
    <source>
        <dbReference type="ARBA" id="ARBA00023136"/>
    </source>
</evidence>
<dbReference type="PANTHER" id="PTHR42781:SF1">
    <property type="entry name" value="THIAMINE IMPORT ATP-BINDING PROTEIN THIQ"/>
    <property type="match status" value="1"/>
</dbReference>
<keyword evidence="2" id="KW-1003">Cell membrane</keyword>
<evidence type="ECO:0000256" key="2">
    <source>
        <dbReference type="ARBA" id="ARBA00022475"/>
    </source>
</evidence>
<protein>
    <submittedName>
        <fullName evidence="9">ATP-binding cassette domain-containing protein</fullName>
    </submittedName>
</protein>
<dbReference type="InterPro" id="IPR017871">
    <property type="entry name" value="ABC_transporter-like_CS"/>
</dbReference>
<organism evidence="9 10">
    <name type="scientific">Pikeienuella piscinae</name>
    <dbReference type="NCBI Taxonomy" id="2748098"/>
    <lineage>
        <taxon>Bacteria</taxon>
        <taxon>Pseudomonadati</taxon>
        <taxon>Pseudomonadota</taxon>
        <taxon>Alphaproteobacteria</taxon>
        <taxon>Rhodobacterales</taxon>
        <taxon>Paracoccaceae</taxon>
        <taxon>Pikeienuella</taxon>
    </lineage>
</organism>
<dbReference type="InterPro" id="IPR027417">
    <property type="entry name" value="P-loop_NTPase"/>
</dbReference>
<dbReference type="SUPFAM" id="SSF52540">
    <property type="entry name" value="P-loop containing nucleoside triphosphate hydrolases"/>
    <property type="match status" value="1"/>
</dbReference>
<gene>
    <name evidence="9" type="ORF">G5B40_16170</name>
</gene>
<keyword evidence="5 9" id="KW-0067">ATP-binding</keyword>
<keyword evidence="7" id="KW-0472">Membrane</keyword>
<dbReference type="InterPro" id="IPR003593">
    <property type="entry name" value="AAA+_ATPase"/>
</dbReference>
<evidence type="ECO:0000256" key="4">
    <source>
        <dbReference type="ARBA" id="ARBA00022741"/>
    </source>
</evidence>
<sequence>MLRLEGIDVQLGEFRLFGDLSLEKGAHLSLIGPSGGGKSTLLNLVAGFIEPAQGAVLIDGRDMAGIPPARRPVTILFQEHNLFPHLDVEANVGLGLDPALRLTGADRARIAESLREVGLDGLGARRPAALSGGQRQRVALARALLRDRPVLLLDEPFAALGPAQRAEMLDLVTGLREKRALAVVMATHAPEDARRARGAIAFIEGGRIGPPAPADALLDAPPPALRAYLGD</sequence>
<evidence type="ECO:0000256" key="3">
    <source>
        <dbReference type="ARBA" id="ARBA00022519"/>
    </source>
</evidence>
<keyword evidence="3" id="KW-0997">Cell inner membrane</keyword>
<feature type="domain" description="ABC transporter" evidence="8">
    <location>
        <begin position="2"/>
        <end position="230"/>
    </location>
</feature>
<keyword evidence="4" id="KW-0547">Nucleotide-binding</keyword>